<feature type="region of interest" description="Disordered" evidence="1">
    <location>
        <begin position="15"/>
        <end position="220"/>
    </location>
</feature>
<accession>G0LHJ8</accession>
<protein>
    <recommendedName>
        <fullName evidence="4">Helix-hairpin-helix domain-containing protein</fullName>
    </recommendedName>
</protein>
<dbReference type="GeneID" id="12445904"/>
<evidence type="ECO:0000313" key="3">
    <source>
        <dbReference type="Proteomes" id="UP000007954"/>
    </source>
</evidence>
<dbReference type="HOGENOM" id="CLU_926243_0_0_2"/>
<reference evidence="2 3" key="1">
    <citation type="journal article" date="2011" name="PLoS ONE">
        <title>Haloquadratum walsbyi: limited diversity in a global pond.</title>
        <authorList>
            <person name="Dyall-Smith M."/>
            <person name="Pfeiffer F."/>
            <person name="Klee K."/>
            <person name="Palm P."/>
            <person name="Gross K."/>
            <person name="Schuster S.C."/>
            <person name="Rampp M."/>
            <person name="Oesterhelt D."/>
        </authorList>
    </citation>
    <scope>NUCLEOTIDE SEQUENCE [LARGE SCALE GENOMIC DNA]</scope>
    <source>
        <strain evidence="3">DSM 16854 / JCM 12705 / C23</strain>
    </source>
</reference>
<dbReference type="EMBL" id="FR746099">
    <property type="protein sequence ID" value="CCC39236.1"/>
    <property type="molecule type" value="Genomic_DNA"/>
</dbReference>
<dbReference type="OrthoDB" id="202878at2157"/>
<proteinExistence type="predicted"/>
<dbReference type="Gene3D" id="1.10.150.20">
    <property type="entry name" value="5' to 3' exonuclease, C-terminal subdomain"/>
    <property type="match status" value="1"/>
</dbReference>
<evidence type="ECO:0008006" key="4">
    <source>
        <dbReference type="Google" id="ProtNLM"/>
    </source>
</evidence>
<evidence type="ECO:0000256" key="1">
    <source>
        <dbReference type="SAM" id="MobiDB-lite"/>
    </source>
</evidence>
<sequence>MSIFNTVISAIRSLFGESDRDRQSAAEPSSRGTVSVEYDPSDEETNSTVGSDSDAGVDSHEEAVSTSSSGDDIIPEPKYDTEPSPDASTEATVKGTDINVESQASNDTDTSIDDPADSHPAATETDASASTGSLVEDATGKEPAEAVGTATSNTDTERMDDSDTNSNTETPTDAVGTETDASASTASLINEATGKEPAETVVSTGTTEQQDETPDTTVGRSVQEITGIGSAYEERLSDAGVDSVADLAASEPTVLAEATDIAETRIARWIDQTKTDGEAE</sequence>
<dbReference type="AlphaFoldDB" id="G0LHJ8"/>
<evidence type="ECO:0000313" key="2">
    <source>
        <dbReference type="EMBL" id="CCC39236.1"/>
    </source>
</evidence>
<dbReference type="Proteomes" id="UP000007954">
    <property type="component" value="Chromosome"/>
</dbReference>
<dbReference type="KEGG" id="hwc:Hqrw_1275"/>
<dbReference type="RefSeq" id="WP_014555147.1">
    <property type="nucleotide sequence ID" value="NC_017459.1"/>
</dbReference>
<gene>
    <name evidence="2" type="ordered locus">Hqrw_1275</name>
</gene>
<dbReference type="Pfam" id="PF14520">
    <property type="entry name" value="HHH_5"/>
    <property type="match status" value="1"/>
</dbReference>
<feature type="compositionally biased region" description="Polar residues" evidence="1">
    <location>
        <begin position="99"/>
        <end position="109"/>
    </location>
</feature>
<name>G0LHJ8_HALWC</name>
<feature type="compositionally biased region" description="Polar residues" evidence="1">
    <location>
        <begin position="179"/>
        <end position="190"/>
    </location>
</feature>
<organism evidence="2 3">
    <name type="scientific">Haloquadratum walsbyi (strain DSM 16854 / JCM 12705 / C23)</name>
    <dbReference type="NCBI Taxonomy" id="768065"/>
    <lineage>
        <taxon>Archaea</taxon>
        <taxon>Methanobacteriati</taxon>
        <taxon>Methanobacteriota</taxon>
        <taxon>Stenosarchaea group</taxon>
        <taxon>Halobacteria</taxon>
        <taxon>Halobacteriales</taxon>
        <taxon>Haloferacaceae</taxon>
        <taxon>Haloquadratum</taxon>
    </lineage>
</organism>